<evidence type="ECO:0000313" key="2">
    <source>
        <dbReference type="Proteomes" id="UP000037848"/>
    </source>
</evidence>
<dbReference type="AlphaFoldDB" id="A0A0N1ETF8"/>
<dbReference type="RefSeq" id="WP_054203194.1">
    <property type="nucleotide sequence ID" value="NZ_LHPH01000012.1"/>
</dbReference>
<organism evidence="1 2">
    <name type="scientific">Pseudoalteromonas porphyrae</name>
    <dbReference type="NCBI Taxonomy" id="187330"/>
    <lineage>
        <taxon>Bacteria</taxon>
        <taxon>Pseudomonadati</taxon>
        <taxon>Pseudomonadota</taxon>
        <taxon>Gammaproteobacteria</taxon>
        <taxon>Alteromonadales</taxon>
        <taxon>Pseudoalteromonadaceae</taxon>
        <taxon>Pseudoalteromonas</taxon>
    </lineage>
</organism>
<name>A0A0N1ETF8_9GAMM</name>
<dbReference type="STRING" id="187330.AMS58_01015"/>
<protein>
    <submittedName>
        <fullName evidence="1">Uncharacterized protein</fullName>
    </submittedName>
</protein>
<accession>A0A0N1ETF8</accession>
<dbReference type="OrthoDB" id="6301382at2"/>
<gene>
    <name evidence="1" type="ORF">ADS77_11530</name>
</gene>
<comment type="caution">
    <text evidence="1">The sequence shown here is derived from an EMBL/GenBank/DDBJ whole genome shotgun (WGS) entry which is preliminary data.</text>
</comment>
<sequence length="157" mass="18190">MPFEVKNYLLIDNDSEFSRQFTESYFAKPNAKVPSTLVIAGANTRHLVKLMFDELIKDYCYCDFNNEISVSELASYLHEHHDIAGVLFNQTDYLLADEKQRFIFNSLHSIRFLVSEKEGGYHFEPVTDEAQNNHLSCQTEIAETPQDLAKLYEKLNN</sequence>
<dbReference type="EMBL" id="LHPH01000012">
    <property type="protein sequence ID" value="KPH62763.1"/>
    <property type="molecule type" value="Genomic_DNA"/>
</dbReference>
<keyword evidence="2" id="KW-1185">Reference proteome</keyword>
<evidence type="ECO:0000313" key="1">
    <source>
        <dbReference type="EMBL" id="KPH62763.1"/>
    </source>
</evidence>
<reference evidence="1 2" key="1">
    <citation type="submission" date="2015-08" db="EMBL/GenBank/DDBJ databases">
        <title>Draft Genome Sequence of Pseudoalteromonas porphyrae UCD-SED14.</title>
        <authorList>
            <person name="Coil D.A."/>
            <person name="Jospin G."/>
            <person name="Lee R.D."/>
            <person name="Eisen J.A."/>
        </authorList>
    </citation>
    <scope>NUCLEOTIDE SEQUENCE [LARGE SCALE GENOMIC DNA]</scope>
    <source>
        <strain evidence="1 2">UCD-SED14</strain>
    </source>
</reference>
<proteinExistence type="predicted"/>
<dbReference type="PATRIC" id="fig|187330.3.peg.712"/>
<dbReference type="Proteomes" id="UP000037848">
    <property type="component" value="Unassembled WGS sequence"/>
</dbReference>